<reference evidence="11 12" key="2">
    <citation type="submission" date="2019-09" db="EMBL/GenBank/DDBJ databases">
        <authorList>
            <person name="Mazur A."/>
        </authorList>
    </citation>
    <scope>NUCLEOTIDE SEQUENCE [LARGE SCALE GENOMIC DNA]</scope>
    <source>
        <strain evidence="11 12">3729k</strain>
    </source>
</reference>
<dbReference type="PANTHER" id="PTHR35869">
    <property type="entry name" value="OUTER-MEMBRANE LIPOPROTEIN CARRIER PROTEIN"/>
    <property type="match status" value="1"/>
</dbReference>
<keyword evidence="7 10" id="KW-0574">Periplasm</keyword>
<evidence type="ECO:0000256" key="3">
    <source>
        <dbReference type="ARBA" id="ARBA00011245"/>
    </source>
</evidence>
<dbReference type="GO" id="GO:0044874">
    <property type="term" value="P:lipoprotein localization to outer membrane"/>
    <property type="evidence" value="ECO:0007669"/>
    <property type="project" value="UniProtKB-UniRule"/>
</dbReference>
<dbReference type="InterPro" id="IPR004564">
    <property type="entry name" value="OM_lipoprot_carrier_LolA-like"/>
</dbReference>
<feature type="chain" id="PRO_5023306007" description="Outer-membrane lipoprotein carrier protein" evidence="10">
    <location>
        <begin position="20"/>
        <end position="216"/>
    </location>
</feature>
<proteinExistence type="inferred from homology"/>
<dbReference type="Pfam" id="PF03548">
    <property type="entry name" value="LolA"/>
    <property type="match status" value="1"/>
</dbReference>
<gene>
    <name evidence="10 11" type="primary">lolA</name>
    <name evidence="11" type="ORF">F0415_00520</name>
</gene>
<dbReference type="NCBIfam" id="TIGR00547">
    <property type="entry name" value="lolA"/>
    <property type="match status" value="1"/>
</dbReference>
<keyword evidence="5 10" id="KW-0813">Transport</keyword>
<accession>A0A5B2ZEL7</accession>
<evidence type="ECO:0000256" key="9">
    <source>
        <dbReference type="ARBA" id="ARBA00023186"/>
    </source>
</evidence>
<dbReference type="Proteomes" id="UP000322165">
    <property type="component" value="Unassembled WGS sequence"/>
</dbReference>
<dbReference type="GO" id="GO:0042953">
    <property type="term" value="P:lipoprotein transport"/>
    <property type="evidence" value="ECO:0007669"/>
    <property type="project" value="InterPro"/>
</dbReference>
<protein>
    <recommendedName>
        <fullName evidence="4 10">Outer-membrane lipoprotein carrier protein</fullName>
    </recommendedName>
</protein>
<dbReference type="InterPro" id="IPR029046">
    <property type="entry name" value="LolA/LolB/LppX"/>
</dbReference>
<evidence type="ECO:0000256" key="7">
    <source>
        <dbReference type="ARBA" id="ARBA00022764"/>
    </source>
</evidence>
<keyword evidence="12" id="KW-1185">Reference proteome</keyword>
<dbReference type="CDD" id="cd16325">
    <property type="entry name" value="LolA"/>
    <property type="match status" value="1"/>
</dbReference>
<organism evidence="11 12">
    <name type="scientific">Arenimonas fontis</name>
    <dbReference type="NCBI Taxonomy" id="2608255"/>
    <lineage>
        <taxon>Bacteria</taxon>
        <taxon>Pseudomonadati</taxon>
        <taxon>Pseudomonadota</taxon>
        <taxon>Gammaproteobacteria</taxon>
        <taxon>Lysobacterales</taxon>
        <taxon>Lysobacteraceae</taxon>
        <taxon>Arenimonas</taxon>
    </lineage>
</organism>
<keyword evidence="6 10" id="KW-0732">Signal</keyword>
<comment type="caution">
    <text evidence="11">The sequence shown here is derived from an EMBL/GenBank/DDBJ whole genome shotgun (WGS) entry which is preliminary data.</text>
</comment>
<reference evidence="11 12" key="1">
    <citation type="submission" date="2019-09" db="EMBL/GenBank/DDBJ databases">
        <title>Arenimonas chukotkensis sp. nov., a bacterium isolated from Chukotka hot spring, Arctic region, Russia.</title>
        <authorList>
            <person name="Zayulina K.S."/>
            <person name="Prokofeva M.I."/>
            <person name="Elcheninov A.G."/>
            <person name="Novikov A."/>
            <person name="Kochetkova T.V."/>
            <person name="Kublanov I.V."/>
        </authorList>
    </citation>
    <scope>NUCLEOTIDE SEQUENCE [LARGE SCALE GENOMIC DNA]</scope>
    <source>
        <strain evidence="11 12">3729k</strain>
    </source>
</reference>
<dbReference type="HAMAP" id="MF_00240">
    <property type="entry name" value="LolA"/>
    <property type="match status" value="1"/>
</dbReference>
<evidence type="ECO:0000256" key="10">
    <source>
        <dbReference type="HAMAP-Rule" id="MF_00240"/>
    </source>
</evidence>
<evidence type="ECO:0000256" key="8">
    <source>
        <dbReference type="ARBA" id="ARBA00022927"/>
    </source>
</evidence>
<sequence precursor="true">MRRLIVLLILALVVPAAEAAARQRLHAFTAAIDGLAGEFRQSVYGPQDEVIEESGGAVSLKAPRQFRWEYRAPYPSLIVADGDHVWIYEPDMQQVTVRRQGLEEQDSPLAVLLDPDELDRQFRVEEAGVSDGLEWLALTPRKPDEAPFARARLGFDAGGLARMELVDALGQRTVMTFSGWRRNPRFPADAFVFTPPEGVDVVGEVGLSAEVIPLAE</sequence>
<evidence type="ECO:0000256" key="4">
    <source>
        <dbReference type="ARBA" id="ARBA00014035"/>
    </source>
</evidence>
<feature type="signal peptide" evidence="10">
    <location>
        <begin position="1"/>
        <end position="19"/>
    </location>
</feature>
<dbReference type="RefSeq" id="WP_149859240.1">
    <property type="nucleotide sequence ID" value="NZ_VUOD01000001.1"/>
</dbReference>
<dbReference type="SUPFAM" id="SSF89392">
    <property type="entry name" value="Prokaryotic lipoproteins and lipoprotein localization factors"/>
    <property type="match status" value="1"/>
</dbReference>
<dbReference type="InterPro" id="IPR018323">
    <property type="entry name" value="OM_lipoprot_carrier_LolA_Pbac"/>
</dbReference>
<dbReference type="Gene3D" id="2.50.20.10">
    <property type="entry name" value="Lipoprotein localisation LolA/LolB/LppX"/>
    <property type="match status" value="1"/>
</dbReference>
<dbReference type="AlphaFoldDB" id="A0A5B2ZEL7"/>
<keyword evidence="9 10" id="KW-0143">Chaperone</keyword>
<evidence type="ECO:0000313" key="12">
    <source>
        <dbReference type="Proteomes" id="UP000322165"/>
    </source>
</evidence>
<name>A0A5B2ZEL7_9GAMM</name>
<evidence type="ECO:0000256" key="6">
    <source>
        <dbReference type="ARBA" id="ARBA00022729"/>
    </source>
</evidence>
<evidence type="ECO:0000256" key="5">
    <source>
        <dbReference type="ARBA" id="ARBA00022448"/>
    </source>
</evidence>
<comment type="function">
    <text evidence="10">Participates in the translocation of lipoproteins from the inner membrane to the outer membrane. Only forms a complex with a lipoprotein if the residue after the N-terminal Cys is not an aspartate (The Asp acts as a targeting signal to indicate that the lipoprotein should stay in the inner membrane).</text>
</comment>
<dbReference type="GO" id="GO:0030288">
    <property type="term" value="C:outer membrane-bounded periplasmic space"/>
    <property type="evidence" value="ECO:0007669"/>
    <property type="project" value="TreeGrafter"/>
</dbReference>
<keyword evidence="11" id="KW-0449">Lipoprotein</keyword>
<comment type="subcellular location">
    <subcellularLocation>
        <location evidence="1 10">Periplasm</location>
    </subcellularLocation>
</comment>
<dbReference type="PANTHER" id="PTHR35869:SF1">
    <property type="entry name" value="OUTER-MEMBRANE LIPOPROTEIN CARRIER PROTEIN"/>
    <property type="match status" value="1"/>
</dbReference>
<evidence type="ECO:0000256" key="1">
    <source>
        <dbReference type="ARBA" id="ARBA00004418"/>
    </source>
</evidence>
<dbReference type="EMBL" id="VUOD01000001">
    <property type="protein sequence ID" value="KAA2286023.1"/>
    <property type="molecule type" value="Genomic_DNA"/>
</dbReference>
<evidence type="ECO:0000313" key="11">
    <source>
        <dbReference type="EMBL" id="KAA2286023.1"/>
    </source>
</evidence>
<comment type="similarity">
    <text evidence="2 10">Belongs to the LolA family.</text>
</comment>
<evidence type="ECO:0000256" key="2">
    <source>
        <dbReference type="ARBA" id="ARBA00007615"/>
    </source>
</evidence>
<keyword evidence="8 10" id="KW-0653">Protein transport</keyword>
<comment type="subunit">
    <text evidence="3 10">Monomer.</text>
</comment>